<gene>
    <name evidence="2" type="ORF">L873DRAFT_149483</name>
</gene>
<keyword evidence="1" id="KW-0472">Membrane</keyword>
<keyword evidence="1" id="KW-0812">Transmembrane</keyword>
<keyword evidence="3" id="KW-1185">Reference proteome</keyword>
<dbReference type="OrthoDB" id="5478798at2759"/>
<reference evidence="2 3" key="1">
    <citation type="journal article" date="2018" name="Nat. Ecol. Evol.">
        <title>Pezizomycetes genomes reveal the molecular basis of ectomycorrhizal truffle lifestyle.</title>
        <authorList>
            <person name="Murat C."/>
            <person name="Payen T."/>
            <person name="Noel B."/>
            <person name="Kuo A."/>
            <person name="Morin E."/>
            <person name="Chen J."/>
            <person name="Kohler A."/>
            <person name="Krizsan K."/>
            <person name="Balestrini R."/>
            <person name="Da Silva C."/>
            <person name="Montanini B."/>
            <person name="Hainaut M."/>
            <person name="Levati E."/>
            <person name="Barry K.W."/>
            <person name="Belfiori B."/>
            <person name="Cichocki N."/>
            <person name="Clum A."/>
            <person name="Dockter R.B."/>
            <person name="Fauchery L."/>
            <person name="Guy J."/>
            <person name="Iotti M."/>
            <person name="Le Tacon F."/>
            <person name="Lindquist E.A."/>
            <person name="Lipzen A."/>
            <person name="Malagnac F."/>
            <person name="Mello A."/>
            <person name="Molinier V."/>
            <person name="Miyauchi S."/>
            <person name="Poulain J."/>
            <person name="Riccioni C."/>
            <person name="Rubini A."/>
            <person name="Sitrit Y."/>
            <person name="Splivallo R."/>
            <person name="Traeger S."/>
            <person name="Wang M."/>
            <person name="Zifcakova L."/>
            <person name="Wipf D."/>
            <person name="Zambonelli A."/>
            <person name="Paolocci F."/>
            <person name="Nowrousian M."/>
            <person name="Ottonello S."/>
            <person name="Baldrian P."/>
            <person name="Spatafora J.W."/>
            <person name="Henrissat B."/>
            <person name="Nagy L.G."/>
            <person name="Aury J.M."/>
            <person name="Wincker P."/>
            <person name="Grigoriev I.V."/>
            <person name="Bonfante P."/>
            <person name="Martin F.M."/>
        </authorList>
    </citation>
    <scope>NUCLEOTIDE SEQUENCE [LARGE SCALE GENOMIC DNA]</scope>
    <source>
        <strain evidence="2 3">120613-1</strain>
    </source>
</reference>
<dbReference type="AlphaFoldDB" id="A0A3N4JFU9"/>
<evidence type="ECO:0000313" key="3">
    <source>
        <dbReference type="Proteomes" id="UP000276215"/>
    </source>
</evidence>
<accession>A0A3N4JFU9</accession>
<feature type="transmembrane region" description="Helical" evidence="1">
    <location>
        <begin position="80"/>
        <end position="96"/>
    </location>
</feature>
<name>A0A3N4JFU9_9PEZI</name>
<dbReference type="EMBL" id="ML120467">
    <property type="protein sequence ID" value="RPA92714.1"/>
    <property type="molecule type" value="Genomic_DNA"/>
</dbReference>
<sequence>MILFDFCQCLLLQTLYVNLKNVILTFIHYTLSTRGPQIVEVVLSTFQSYLCLLNLFAQMSFLFLQLRACFLIFGDQGFKVLASLFSCALLTLCLLCKEFPNILMMNPSFTMNLFLIHLSLTSNSVITC</sequence>
<evidence type="ECO:0000313" key="2">
    <source>
        <dbReference type="EMBL" id="RPA92714.1"/>
    </source>
</evidence>
<organism evidence="2 3">
    <name type="scientific">Choiromyces venosus 120613-1</name>
    <dbReference type="NCBI Taxonomy" id="1336337"/>
    <lineage>
        <taxon>Eukaryota</taxon>
        <taxon>Fungi</taxon>
        <taxon>Dikarya</taxon>
        <taxon>Ascomycota</taxon>
        <taxon>Pezizomycotina</taxon>
        <taxon>Pezizomycetes</taxon>
        <taxon>Pezizales</taxon>
        <taxon>Tuberaceae</taxon>
        <taxon>Choiromyces</taxon>
    </lineage>
</organism>
<evidence type="ECO:0000256" key="1">
    <source>
        <dbReference type="SAM" id="Phobius"/>
    </source>
</evidence>
<dbReference type="Proteomes" id="UP000276215">
    <property type="component" value="Unassembled WGS sequence"/>
</dbReference>
<keyword evidence="1" id="KW-1133">Transmembrane helix</keyword>
<proteinExistence type="predicted"/>
<protein>
    <submittedName>
        <fullName evidence="2">Uncharacterized protein</fullName>
    </submittedName>
</protein>